<gene>
    <name evidence="2" type="ORF">Pla175_11800</name>
</gene>
<dbReference type="RefSeq" id="WP_145282057.1">
    <property type="nucleotide sequence ID" value="NZ_CP036291.1"/>
</dbReference>
<evidence type="ECO:0000313" key="2">
    <source>
        <dbReference type="EMBL" id="QDU87813.1"/>
    </source>
</evidence>
<dbReference type="InterPro" id="IPR007055">
    <property type="entry name" value="BON_dom"/>
</dbReference>
<organism evidence="2 3">
    <name type="scientific">Pirellulimonas nuda</name>
    <dbReference type="NCBI Taxonomy" id="2528009"/>
    <lineage>
        <taxon>Bacteria</taxon>
        <taxon>Pseudomonadati</taxon>
        <taxon>Planctomycetota</taxon>
        <taxon>Planctomycetia</taxon>
        <taxon>Pirellulales</taxon>
        <taxon>Lacipirellulaceae</taxon>
        <taxon>Pirellulimonas</taxon>
    </lineage>
</organism>
<dbReference type="AlphaFoldDB" id="A0A518D8L9"/>
<evidence type="ECO:0000313" key="3">
    <source>
        <dbReference type="Proteomes" id="UP000317429"/>
    </source>
</evidence>
<dbReference type="PROSITE" id="PS50914">
    <property type="entry name" value="BON"/>
    <property type="match status" value="1"/>
</dbReference>
<feature type="domain" description="BON" evidence="1">
    <location>
        <begin position="15"/>
        <end position="83"/>
    </location>
</feature>
<dbReference type="Proteomes" id="UP000317429">
    <property type="component" value="Chromosome"/>
</dbReference>
<dbReference type="EMBL" id="CP036291">
    <property type="protein sequence ID" value="QDU87813.1"/>
    <property type="molecule type" value="Genomic_DNA"/>
</dbReference>
<evidence type="ECO:0000259" key="1">
    <source>
        <dbReference type="PROSITE" id="PS50914"/>
    </source>
</evidence>
<proteinExistence type="predicted"/>
<sequence length="93" mass="10307">MPASTLAPPAPKAALRTTLHERVENALVTSPYTSGRRVRIEAEEGAVRLHGRVESYFEKQMAQEIVRRLDGVQRIENLIEVVWLRGAIAASNG</sequence>
<dbReference type="OrthoDB" id="291621at2"/>
<accession>A0A518D8L9</accession>
<dbReference type="KEGG" id="pnd:Pla175_11800"/>
<reference evidence="2 3" key="1">
    <citation type="submission" date="2019-02" db="EMBL/GenBank/DDBJ databases">
        <title>Deep-cultivation of Planctomycetes and their phenomic and genomic characterization uncovers novel biology.</title>
        <authorList>
            <person name="Wiegand S."/>
            <person name="Jogler M."/>
            <person name="Boedeker C."/>
            <person name="Pinto D."/>
            <person name="Vollmers J."/>
            <person name="Rivas-Marin E."/>
            <person name="Kohn T."/>
            <person name="Peeters S.H."/>
            <person name="Heuer A."/>
            <person name="Rast P."/>
            <person name="Oberbeckmann S."/>
            <person name="Bunk B."/>
            <person name="Jeske O."/>
            <person name="Meyerdierks A."/>
            <person name="Storesund J.E."/>
            <person name="Kallscheuer N."/>
            <person name="Luecker S."/>
            <person name="Lage O.M."/>
            <person name="Pohl T."/>
            <person name="Merkel B.J."/>
            <person name="Hornburger P."/>
            <person name="Mueller R.-W."/>
            <person name="Bruemmer F."/>
            <person name="Labrenz M."/>
            <person name="Spormann A.M."/>
            <person name="Op den Camp H."/>
            <person name="Overmann J."/>
            <person name="Amann R."/>
            <person name="Jetten M.S.M."/>
            <person name="Mascher T."/>
            <person name="Medema M.H."/>
            <person name="Devos D.P."/>
            <person name="Kaster A.-K."/>
            <person name="Ovreas L."/>
            <person name="Rohde M."/>
            <person name="Galperin M.Y."/>
            <person name="Jogler C."/>
        </authorList>
    </citation>
    <scope>NUCLEOTIDE SEQUENCE [LARGE SCALE GENOMIC DNA]</scope>
    <source>
        <strain evidence="2 3">Pla175</strain>
    </source>
</reference>
<keyword evidence="3" id="KW-1185">Reference proteome</keyword>
<dbReference type="Gene3D" id="3.30.1340.30">
    <property type="match status" value="1"/>
</dbReference>
<protein>
    <submittedName>
        <fullName evidence="2">BON domain protein</fullName>
    </submittedName>
</protein>
<name>A0A518D8L9_9BACT</name>
<dbReference type="Pfam" id="PF04972">
    <property type="entry name" value="BON"/>
    <property type="match status" value="1"/>
</dbReference>